<evidence type="ECO:0000313" key="2">
    <source>
        <dbReference type="EMBL" id="KAJ4470117.1"/>
    </source>
</evidence>
<feature type="compositionally biased region" description="Low complexity" evidence="1">
    <location>
        <begin position="1"/>
        <end position="18"/>
    </location>
</feature>
<organism evidence="2 3">
    <name type="scientific">Lentinula aciculospora</name>
    <dbReference type="NCBI Taxonomy" id="153920"/>
    <lineage>
        <taxon>Eukaryota</taxon>
        <taxon>Fungi</taxon>
        <taxon>Dikarya</taxon>
        <taxon>Basidiomycota</taxon>
        <taxon>Agaricomycotina</taxon>
        <taxon>Agaricomycetes</taxon>
        <taxon>Agaricomycetidae</taxon>
        <taxon>Agaricales</taxon>
        <taxon>Marasmiineae</taxon>
        <taxon>Omphalotaceae</taxon>
        <taxon>Lentinula</taxon>
    </lineage>
</organism>
<comment type="caution">
    <text evidence="2">The sequence shown here is derived from an EMBL/GenBank/DDBJ whole genome shotgun (WGS) entry which is preliminary data.</text>
</comment>
<dbReference type="AlphaFoldDB" id="A0A9W9DGY0"/>
<dbReference type="EMBL" id="JAOTPV010000027">
    <property type="protein sequence ID" value="KAJ4470117.1"/>
    <property type="molecule type" value="Genomic_DNA"/>
</dbReference>
<feature type="compositionally biased region" description="Polar residues" evidence="1">
    <location>
        <begin position="350"/>
        <end position="373"/>
    </location>
</feature>
<sequence length="489" mass="53761">MDYFPSSSAGTTSSTETSQRPSGSSVLWAHLLRKDVLTSPAKTDLPLPPLAPVDRSATSTRILLLDTQAHLQKFGQSVDDLTSKVDSTKHEIVTVKNLFKQDREVLMNDIVDRVNRSQLEIQKSISKPAQASKLEDIQKTLEVRLETMDQRLNVMQMLHQTYSQALQNQTQVLQSLQDRQSVIISALTPLLPLLQTIPPQIEAARNDLSVSLTNFQSIYLNAISAHKNLPYPTLGSPSRKRSNTSSTAGRKRRRVDENTVTYPLPTVEDNTASSTRTQKAMAPCGRQQSQVQASYRLPLSELPLTDYGARHVSRPETPVIIPKTPLVRLSDPIARFRQGYVPPPPRQITERSPTVSIADASSSHQPSSPCIPTTSALLVRGAQAPRTIDPKSKFKPIPPARDPSQKATRSPLCPSAQPVSFPRMHAPMAAQIVSTPAPSANSEFTTALECRTTNSGLAPPTLRQRRSPFVSSLSLCHMKSNVKLIALTF</sequence>
<feature type="region of interest" description="Disordered" evidence="1">
    <location>
        <begin position="229"/>
        <end position="259"/>
    </location>
</feature>
<evidence type="ECO:0000313" key="3">
    <source>
        <dbReference type="Proteomes" id="UP001150266"/>
    </source>
</evidence>
<feature type="region of interest" description="Disordered" evidence="1">
    <location>
        <begin position="337"/>
        <end position="373"/>
    </location>
</feature>
<gene>
    <name evidence="2" type="ORF">J3R30DRAFT_1226746</name>
</gene>
<dbReference type="Proteomes" id="UP001150266">
    <property type="component" value="Unassembled WGS sequence"/>
</dbReference>
<feature type="region of interest" description="Disordered" evidence="1">
    <location>
        <begin position="1"/>
        <end position="21"/>
    </location>
</feature>
<dbReference type="OrthoDB" id="3270311at2759"/>
<feature type="region of interest" description="Disordered" evidence="1">
    <location>
        <begin position="385"/>
        <end position="415"/>
    </location>
</feature>
<evidence type="ECO:0000256" key="1">
    <source>
        <dbReference type="SAM" id="MobiDB-lite"/>
    </source>
</evidence>
<protein>
    <submittedName>
        <fullName evidence="2">Uncharacterized protein</fullName>
    </submittedName>
</protein>
<proteinExistence type="predicted"/>
<name>A0A9W9DGY0_9AGAR</name>
<keyword evidence="3" id="KW-1185">Reference proteome</keyword>
<reference evidence="2" key="1">
    <citation type="submission" date="2022-08" db="EMBL/GenBank/DDBJ databases">
        <title>A Global Phylogenomic Analysis of the Shiitake Genus Lentinula.</title>
        <authorList>
            <consortium name="DOE Joint Genome Institute"/>
            <person name="Sierra-Patev S."/>
            <person name="Min B."/>
            <person name="Naranjo-Ortiz M."/>
            <person name="Looney B."/>
            <person name="Konkel Z."/>
            <person name="Slot J.C."/>
            <person name="Sakamoto Y."/>
            <person name="Steenwyk J.L."/>
            <person name="Rokas A."/>
            <person name="Carro J."/>
            <person name="Camarero S."/>
            <person name="Ferreira P."/>
            <person name="Molpeceres G."/>
            <person name="Ruiz-Duenas F.J."/>
            <person name="Serrano A."/>
            <person name="Henrissat B."/>
            <person name="Drula E."/>
            <person name="Hughes K.W."/>
            <person name="Mata J.L."/>
            <person name="Ishikawa N.K."/>
            <person name="Vargas-Isla R."/>
            <person name="Ushijima S."/>
            <person name="Smith C.A."/>
            <person name="Ahrendt S."/>
            <person name="Andreopoulos W."/>
            <person name="He G."/>
            <person name="Labutti K."/>
            <person name="Lipzen A."/>
            <person name="Ng V."/>
            <person name="Riley R."/>
            <person name="Sandor L."/>
            <person name="Barry K."/>
            <person name="Martinez A.T."/>
            <person name="Xiao Y."/>
            <person name="Gibbons J.G."/>
            <person name="Terashima K."/>
            <person name="Grigoriev I.V."/>
            <person name="Hibbett D.S."/>
        </authorList>
    </citation>
    <scope>NUCLEOTIDE SEQUENCE</scope>
    <source>
        <strain evidence="2">JLM2183</strain>
    </source>
</reference>
<accession>A0A9W9DGY0</accession>